<dbReference type="Pfam" id="PF12138">
    <property type="entry name" value="Spherulin4"/>
    <property type="match status" value="1"/>
</dbReference>
<protein>
    <recommendedName>
        <fullName evidence="4">Cell surface protein</fullName>
    </recommendedName>
</protein>
<organism evidence="2 3">
    <name type="scientific">Aspergillus calidoustus</name>
    <dbReference type="NCBI Taxonomy" id="454130"/>
    <lineage>
        <taxon>Eukaryota</taxon>
        <taxon>Fungi</taxon>
        <taxon>Dikarya</taxon>
        <taxon>Ascomycota</taxon>
        <taxon>Pezizomycotina</taxon>
        <taxon>Eurotiomycetes</taxon>
        <taxon>Eurotiomycetidae</taxon>
        <taxon>Eurotiales</taxon>
        <taxon>Aspergillaceae</taxon>
        <taxon>Aspergillus</taxon>
        <taxon>Aspergillus subgen. Nidulantes</taxon>
    </lineage>
</organism>
<dbReference type="InterPro" id="IPR021986">
    <property type="entry name" value="Spherulin4"/>
</dbReference>
<keyword evidence="3" id="KW-1185">Reference proteome</keyword>
<dbReference type="OrthoDB" id="5342184at2759"/>
<sequence>MQQRTRWDHPIFLIIFHPIGPFISSRHLRYPPTMPPKAAVVVPLYIYPLTSETWAPLYTAIEQNPALTFLVIVNPNSGPGEPDQPSPDHNYAREVPRLNAYANVYTVGYIRIDYCRKPFGEACDEIARYAGWAGDYEATKLGVRGIFVDETPNHESEERVEYLERLTRFIKGCEGILGDKFVIHNPGTAPSPSIAATAEMTFICEEPYSRYRSDEVQRWLELHPFERTRAGFMLSGVPNEELHGLVQELRHRSAYIFVTEVVDDFYESFGERSWGAFMRALQHGDGEESGEQDGEQDGEQVASARPLP</sequence>
<dbReference type="OMA" id="TTWAPLY"/>
<evidence type="ECO:0000313" key="3">
    <source>
        <dbReference type="Proteomes" id="UP000054771"/>
    </source>
</evidence>
<gene>
    <name evidence="2" type="ORF">ASPCAL04939</name>
</gene>
<feature type="compositionally biased region" description="Acidic residues" evidence="1">
    <location>
        <begin position="287"/>
        <end position="298"/>
    </location>
</feature>
<evidence type="ECO:0000256" key="1">
    <source>
        <dbReference type="SAM" id="MobiDB-lite"/>
    </source>
</evidence>
<accession>A0A0U5GSF8</accession>
<dbReference type="Proteomes" id="UP000054771">
    <property type="component" value="Unassembled WGS sequence"/>
</dbReference>
<dbReference type="AlphaFoldDB" id="A0A0U5GSF8"/>
<evidence type="ECO:0000313" key="2">
    <source>
        <dbReference type="EMBL" id="CEL03796.1"/>
    </source>
</evidence>
<feature type="region of interest" description="Disordered" evidence="1">
    <location>
        <begin position="284"/>
        <end position="308"/>
    </location>
</feature>
<proteinExistence type="predicted"/>
<name>A0A0U5GSF8_ASPCI</name>
<dbReference type="PANTHER" id="PTHR35040">
    <property type="match status" value="1"/>
</dbReference>
<dbReference type="EMBL" id="CDMC01000004">
    <property type="protein sequence ID" value="CEL03796.1"/>
    <property type="molecule type" value="Genomic_DNA"/>
</dbReference>
<dbReference type="STRING" id="454130.A0A0U5GSF8"/>
<reference evidence="3" key="1">
    <citation type="journal article" date="2016" name="Genome Announc.">
        <title>Draft genome sequences of fungus Aspergillus calidoustus.</title>
        <authorList>
            <person name="Horn F."/>
            <person name="Linde J."/>
            <person name="Mattern D.J."/>
            <person name="Walther G."/>
            <person name="Guthke R."/>
            <person name="Scherlach K."/>
            <person name="Martin K."/>
            <person name="Brakhage A.A."/>
            <person name="Petzke L."/>
            <person name="Valiante V."/>
        </authorList>
    </citation>
    <scope>NUCLEOTIDE SEQUENCE [LARGE SCALE GENOMIC DNA]</scope>
    <source>
        <strain evidence="3">SF006504</strain>
    </source>
</reference>
<dbReference type="PANTHER" id="PTHR35040:SF8">
    <property type="entry name" value="SURFACE PROTEIN, PUTATIVE (AFU_ORTHOLOGUE AFUA_4G14085)-RELATED"/>
    <property type="match status" value="1"/>
</dbReference>
<evidence type="ECO:0008006" key="4">
    <source>
        <dbReference type="Google" id="ProtNLM"/>
    </source>
</evidence>